<comment type="caution">
    <text evidence="2">The sequence shown here is derived from an EMBL/GenBank/DDBJ whole genome shotgun (WGS) entry which is preliminary data.</text>
</comment>
<evidence type="ECO:0000256" key="1">
    <source>
        <dbReference type="SAM" id="MobiDB-lite"/>
    </source>
</evidence>
<dbReference type="Proteomes" id="UP000324222">
    <property type="component" value="Unassembled WGS sequence"/>
</dbReference>
<accession>A0A5B7IW69</accession>
<evidence type="ECO:0000313" key="3">
    <source>
        <dbReference type="Proteomes" id="UP000324222"/>
    </source>
</evidence>
<reference evidence="2 3" key="1">
    <citation type="submission" date="2019-05" db="EMBL/GenBank/DDBJ databases">
        <title>Another draft genome of Portunus trituberculatus and its Hox gene families provides insights of decapod evolution.</title>
        <authorList>
            <person name="Jeong J.-H."/>
            <person name="Song I."/>
            <person name="Kim S."/>
            <person name="Choi T."/>
            <person name="Kim D."/>
            <person name="Ryu S."/>
            <person name="Kim W."/>
        </authorList>
    </citation>
    <scope>NUCLEOTIDE SEQUENCE [LARGE SCALE GENOMIC DNA]</scope>
    <source>
        <tissue evidence="2">Muscle</tissue>
    </source>
</reference>
<gene>
    <name evidence="2" type="ORF">E2C01_081385</name>
</gene>
<protein>
    <submittedName>
        <fullName evidence="2">Uncharacterized protein</fullName>
    </submittedName>
</protein>
<evidence type="ECO:0000313" key="2">
    <source>
        <dbReference type="EMBL" id="MPC86553.1"/>
    </source>
</evidence>
<feature type="region of interest" description="Disordered" evidence="1">
    <location>
        <begin position="55"/>
        <end position="83"/>
    </location>
</feature>
<proteinExistence type="predicted"/>
<dbReference type="EMBL" id="VSRR010071837">
    <property type="protein sequence ID" value="MPC86553.1"/>
    <property type="molecule type" value="Genomic_DNA"/>
</dbReference>
<sequence length="83" mass="9027">MQAALLVRNNRRKRGKVKPQALLGSLPPHVASQPIKPFPRYNPKKVSVTALRHCSRQPSPEEGIAGAGELTPAESMVGHDVPR</sequence>
<feature type="region of interest" description="Disordered" evidence="1">
    <location>
        <begin position="1"/>
        <end position="29"/>
    </location>
</feature>
<dbReference type="AlphaFoldDB" id="A0A5B7IW69"/>
<name>A0A5B7IW69_PORTR</name>
<keyword evidence="3" id="KW-1185">Reference proteome</keyword>
<organism evidence="2 3">
    <name type="scientific">Portunus trituberculatus</name>
    <name type="common">Swimming crab</name>
    <name type="synonym">Neptunus trituberculatus</name>
    <dbReference type="NCBI Taxonomy" id="210409"/>
    <lineage>
        <taxon>Eukaryota</taxon>
        <taxon>Metazoa</taxon>
        <taxon>Ecdysozoa</taxon>
        <taxon>Arthropoda</taxon>
        <taxon>Crustacea</taxon>
        <taxon>Multicrustacea</taxon>
        <taxon>Malacostraca</taxon>
        <taxon>Eumalacostraca</taxon>
        <taxon>Eucarida</taxon>
        <taxon>Decapoda</taxon>
        <taxon>Pleocyemata</taxon>
        <taxon>Brachyura</taxon>
        <taxon>Eubrachyura</taxon>
        <taxon>Portunoidea</taxon>
        <taxon>Portunidae</taxon>
        <taxon>Portuninae</taxon>
        <taxon>Portunus</taxon>
    </lineage>
</organism>